<evidence type="ECO:0000256" key="10">
    <source>
        <dbReference type="ARBA" id="ARBA00046139"/>
    </source>
</evidence>
<dbReference type="SUPFAM" id="SSF55856">
    <property type="entry name" value="Cytochrome b5-like heme/steroid binding domain"/>
    <property type="match status" value="1"/>
</dbReference>
<keyword evidence="2" id="KW-0963">Cytoplasm</keyword>
<evidence type="ECO:0000256" key="1">
    <source>
        <dbReference type="ARBA" id="ARBA00004430"/>
    </source>
</evidence>
<accession>A0A8C7WRT7</accession>
<dbReference type="InterPro" id="IPR036400">
    <property type="entry name" value="Cyt_B5-like_heme/steroid_sf"/>
</dbReference>
<keyword evidence="3" id="KW-0349">Heme</keyword>
<evidence type="ECO:0000256" key="2">
    <source>
        <dbReference type="ARBA" id="ARBA00022490"/>
    </source>
</evidence>
<dbReference type="InterPro" id="IPR052320">
    <property type="entry name" value="Cytochrome_b5_domain"/>
</dbReference>
<feature type="domain" description="Cytochrome b5 heme-binding" evidence="11">
    <location>
        <begin position="8"/>
        <end position="42"/>
    </location>
</feature>
<evidence type="ECO:0000313" key="12">
    <source>
        <dbReference type="Ensembl" id="ENSOSIP00000002401.1"/>
    </source>
</evidence>
<comment type="function">
    <text evidence="10">Radial spoke stalk protein that binds heme under oxidizing conditions. Required for the coordinated beating of multiple cilia maybe by functioning in a redox signaling pathway.</text>
</comment>
<dbReference type="InterPro" id="IPR001199">
    <property type="entry name" value="Cyt_B5-like_heme/steroid-bd"/>
</dbReference>
<evidence type="ECO:0000256" key="7">
    <source>
        <dbReference type="ARBA" id="ARBA00023273"/>
    </source>
</evidence>
<comment type="similarity">
    <text evidence="8">Belongs to the cytochrome b5 family.</text>
</comment>
<name>A0A8C7WRT7_9TELE</name>
<reference evidence="12" key="2">
    <citation type="submission" date="2025-09" db="UniProtKB">
        <authorList>
            <consortium name="Ensembl"/>
        </authorList>
    </citation>
    <scope>IDENTIFICATION</scope>
</reference>
<dbReference type="GO" id="GO:0005930">
    <property type="term" value="C:axoneme"/>
    <property type="evidence" value="ECO:0007669"/>
    <property type="project" value="UniProtKB-SubCell"/>
</dbReference>
<dbReference type="PANTHER" id="PTHR21281:SF0">
    <property type="entry name" value="CYTOCHROME B5 DOMAIN-CONTAINING PROTEIN 1"/>
    <property type="match status" value="1"/>
</dbReference>
<dbReference type="AlphaFoldDB" id="A0A8C7WRT7"/>
<dbReference type="Proteomes" id="UP000694383">
    <property type="component" value="Unplaced"/>
</dbReference>
<dbReference type="GeneTree" id="ENSGT00980000202617"/>
<reference evidence="12" key="1">
    <citation type="submission" date="2025-08" db="UniProtKB">
        <authorList>
            <consortium name="Ensembl"/>
        </authorList>
    </citation>
    <scope>IDENTIFICATION</scope>
</reference>
<dbReference type="Ensembl" id="ENSOSIT00000002571.1">
    <property type="protein sequence ID" value="ENSOSIP00000002401.1"/>
    <property type="gene ID" value="ENSOSIG00000001372.1"/>
</dbReference>
<evidence type="ECO:0000256" key="9">
    <source>
        <dbReference type="ARBA" id="ARBA00040649"/>
    </source>
</evidence>
<dbReference type="GO" id="GO:0046872">
    <property type="term" value="F:metal ion binding"/>
    <property type="evidence" value="ECO:0007669"/>
    <property type="project" value="UniProtKB-KW"/>
</dbReference>
<dbReference type="Gene3D" id="3.10.120.10">
    <property type="entry name" value="Cytochrome b5-like heme/steroid binding domain"/>
    <property type="match status" value="1"/>
</dbReference>
<keyword evidence="5" id="KW-0408">Iron</keyword>
<protein>
    <recommendedName>
        <fullName evidence="9">Cytochrome b5 domain-containing protein 1</fullName>
    </recommendedName>
</protein>
<evidence type="ECO:0000259" key="11">
    <source>
        <dbReference type="Pfam" id="PF00173"/>
    </source>
</evidence>
<evidence type="ECO:0000256" key="8">
    <source>
        <dbReference type="ARBA" id="ARBA00038168"/>
    </source>
</evidence>
<evidence type="ECO:0000256" key="5">
    <source>
        <dbReference type="ARBA" id="ARBA00023004"/>
    </source>
</evidence>
<proteinExistence type="inferred from homology"/>
<keyword evidence="7" id="KW-0966">Cell projection</keyword>
<evidence type="ECO:0000256" key="4">
    <source>
        <dbReference type="ARBA" id="ARBA00022723"/>
    </source>
</evidence>
<sequence>MTRPRFFTAAEVATHNTATDLWVSFLGKVCDLSPLVTRHAGERSRRAGLKPTGGLVYFFTFVYATLYHHEQPVSETN</sequence>
<dbReference type="Pfam" id="PF00173">
    <property type="entry name" value="Cyt-b5"/>
    <property type="match status" value="1"/>
</dbReference>
<dbReference type="GO" id="GO:0003341">
    <property type="term" value="P:cilium movement"/>
    <property type="evidence" value="ECO:0007669"/>
    <property type="project" value="TreeGrafter"/>
</dbReference>
<keyword evidence="4" id="KW-0479">Metal-binding</keyword>
<comment type="subcellular location">
    <subcellularLocation>
        <location evidence="1">Cytoplasm</location>
        <location evidence="1">Cytoskeleton</location>
        <location evidence="1">Cilium axoneme</location>
    </subcellularLocation>
</comment>
<evidence type="ECO:0000313" key="13">
    <source>
        <dbReference type="Proteomes" id="UP000694383"/>
    </source>
</evidence>
<keyword evidence="6" id="KW-0206">Cytoskeleton</keyword>
<evidence type="ECO:0000256" key="6">
    <source>
        <dbReference type="ARBA" id="ARBA00023212"/>
    </source>
</evidence>
<keyword evidence="13" id="KW-1185">Reference proteome</keyword>
<dbReference type="PANTHER" id="PTHR21281">
    <property type="entry name" value="CYTOCHROME B5 DOMAIN-CONTAINING PROTEIN 1"/>
    <property type="match status" value="1"/>
</dbReference>
<evidence type="ECO:0000256" key="3">
    <source>
        <dbReference type="ARBA" id="ARBA00022617"/>
    </source>
</evidence>
<organism evidence="12 13">
    <name type="scientific">Oryzias sinensis</name>
    <name type="common">Chinese medaka</name>
    <dbReference type="NCBI Taxonomy" id="183150"/>
    <lineage>
        <taxon>Eukaryota</taxon>
        <taxon>Metazoa</taxon>
        <taxon>Chordata</taxon>
        <taxon>Craniata</taxon>
        <taxon>Vertebrata</taxon>
        <taxon>Euteleostomi</taxon>
        <taxon>Actinopterygii</taxon>
        <taxon>Neopterygii</taxon>
        <taxon>Teleostei</taxon>
        <taxon>Neoteleostei</taxon>
        <taxon>Acanthomorphata</taxon>
        <taxon>Ovalentaria</taxon>
        <taxon>Atherinomorphae</taxon>
        <taxon>Beloniformes</taxon>
        <taxon>Adrianichthyidae</taxon>
        <taxon>Oryziinae</taxon>
        <taxon>Oryzias</taxon>
    </lineage>
</organism>